<reference evidence="2" key="1">
    <citation type="journal article" date="2023" name="Proc. Natl. Acad. Sci. U.S.A.">
        <title>Genomic and structural basis for evolution of tropane alkaloid biosynthesis.</title>
        <authorList>
            <person name="Wanga Y.-J."/>
            <person name="Taina T."/>
            <person name="Yua J.-Y."/>
            <person name="Lia J."/>
            <person name="Xua B."/>
            <person name="Chenc J."/>
            <person name="D'Auriad J.C."/>
            <person name="Huanga J.-P."/>
            <person name="Huanga S.-X."/>
        </authorList>
    </citation>
    <scope>NUCLEOTIDE SEQUENCE [LARGE SCALE GENOMIC DNA]</scope>
    <source>
        <strain evidence="2">cv. KIB-2019</strain>
    </source>
</reference>
<name>A0A9Q1LZ90_9SOLA</name>
<gene>
    <name evidence="1" type="ORF">K7X08_011054</name>
</gene>
<evidence type="ECO:0000313" key="1">
    <source>
        <dbReference type="EMBL" id="KAJ8547468.1"/>
    </source>
</evidence>
<proteinExistence type="predicted"/>
<dbReference type="Proteomes" id="UP001152561">
    <property type="component" value="Unassembled WGS sequence"/>
</dbReference>
<organism evidence="1 2">
    <name type="scientific">Anisodus acutangulus</name>
    <dbReference type="NCBI Taxonomy" id="402998"/>
    <lineage>
        <taxon>Eukaryota</taxon>
        <taxon>Viridiplantae</taxon>
        <taxon>Streptophyta</taxon>
        <taxon>Embryophyta</taxon>
        <taxon>Tracheophyta</taxon>
        <taxon>Spermatophyta</taxon>
        <taxon>Magnoliopsida</taxon>
        <taxon>eudicotyledons</taxon>
        <taxon>Gunneridae</taxon>
        <taxon>Pentapetalae</taxon>
        <taxon>asterids</taxon>
        <taxon>lamiids</taxon>
        <taxon>Solanales</taxon>
        <taxon>Solanaceae</taxon>
        <taxon>Solanoideae</taxon>
        <taxon>Hyoscyameae</taxon>
        <taxon>Anisodus</taxon>
    </lineage>
</organism>
<evidence type="ECO:0000313" key="2">
    <source>
        <dbReference type="Proteomes" id="UP001152561"/>
    </source>
</evidence>
<accession>A0A9Q1LZ90</accession>
<dbReference type="EMBL" id="JAJAGQ010000012">
    <property type="protein sequence ID" value="KAJ8547468.1"/>
    <property type="molecule type" value="Genomic_DNA"/>
</dbReference>
<comment type="caution">
    <text evidence="1">The sequence shown here is derived from an EMBL/GenBank/DDBJ whole genome shotgun (WGS) entry which is preliminary data.</text>
</comment>
<dbReference type="AlphaFoldDB" id="A0A9Q1LZ90"/>
<sequence>MRDIKICELYQGCMNTALTDCTTKSYEQYQVNHYNTLFWCAMERKQVLLDSIRVQDSAFHFVIYIEESEIAGKRKTCKMNNWMIYLPIQVQWYLKNPCRNSVVVMKAIDKLESRTEHFVYL</sequence>
<keyword evidence="2" id="KW-1185">Reference proteome</keyword>
<protein>
    <submittedName>
        <fullName evidence="1">Uncharacterized protein</fullName>
    </submittedName>
</protein>